<dbReference type="Gene3D" id="3.40.190.10">
    <property type="entry name" value="Periplasmic binding protein-like II"/>
    <property type="match status" value="2"/>
</dbReference>
<dbReference type="EMBL" id="JACRSQ010000044">
    <property type="protein sequence ID" value="MBC8545078.1"/>
    <property type="molecule type" value="Genomic_DNA"/>
</dbReference>
<dbReference type="PANTHER" id="PTHR43649:SF17">
    <property type="entry name" value="ABC TRANSPORTER SOLUTE BINDING PROTEIN-SUGAR TRANSPORT"/>
    <property type="match status" value="1"/>
</dbReference>
<evidence type="ECO:0000259" key="3">
    <source>
        <dbReference type="Pfam" id="PF12010"/>
    </source>
</evidence>
<dbReference type="Pfam" id="PF12010">
    <property type="entry name" value="DUF3502"/>
    <property type="match status" value="1"/>
</dbReference>
<proteinExistence type="predicted"/>
<comment type="caution">
    <text evidence="4">The sequence shown here is derived from an EMBL/GenBank/DDBJ whole genome shotgun (WGS) entry which is preliminary data.</text>
</comment>
<dbReference type="InterPro" id="IPR022627">
    <property type="entry name" value="DUF3502"/>
</dbReference>
<dbReference type="Proteomes" id="UP000657006">
    <property type="component" value="Unassembled WGS sequence"/>
</dbReference>
<feature type="region of interest" description="Disordered" evidence="1">
    <location>
        <begin position="26"/>
        <end position="53"/>
    </location>
</feature>
<keyword evidence="2" id="KW-0732">Signal</keyword>
<evidence type="ECO:0000313" key="4">
    <source>
        <dbReference type="EMBL" id="MBC8545078.1"/>
    </source>
</evidence>
<dbReference type="PROSITE" id="PS51257">
    <property type="entry name" value="PROKAR_LIPOPROTEIN"/>
    <property type="match status" value="1"/>
</dbReference>
<evidence type="ECO:0000256" key="2">
    <source>
        <dbReference type="SAM" id="SignalP"/>
    </source>
</evidence>
<dbReference type="InterPro" id="IPR050490">
    <property type="entry name" value="Bact_solute-bd_prot1"/>
</dbReference>
<feature type="signal peptide" evidence="2">
    <location>
        <begin position="1"/>
        <end position="20"/>
    </location>
</feature>
<gene>
    <name evidence="4" type="ORF">H8730_16170</name>
</gene>
<evidence type="ECO:0000313" key="5">
    <source>
        <dbReference type="Proteomes" id="UP000657006"/>
    </source>
</evidence>
<protein>
    <submittedName>
        <fullName evidence="4">ABC transporter substrate-binding protein</fullName>
    </submittedName>
</protein>
<dbReference type="RefSeq" id="WP_177719757.1">
    <property type="nucleotide sequence ID" value="NZ_JACRSQ010000044.1"/>
</dbReference>
<organism evidence="4 5">
    <name type="scientific">Bianquea renquensis</name>
    <dbReference type="NCBI Taxonomy" id="2763661"/>
    <lineage>
        <taxon>Bacteria</taxon>
        <taxon>Bacillati</taxon>
        <taxon>Bacillota</taxon>
        <taxon>Clostridia</taxon>
        <taxon>Eubacteriales</taxon>
        <taxon>Bianqueaceae</taxon>
        <taxon>Bianquea</taxon>
    </lineage>
</organism>
<feature type="compositionally biased region" description="Low complexity" evidence="1">
    <location>
        <begin position="28"/>
        <end position="52"/>
    </location>
</feature>
<feature type="chain" id="PRO_5039110370" evidence="2">
    <location>
        <begin position="21"/>
        <end position="513"/>
    </location>
</feature>
<accession>A0A926DTM6</accession>
<evidence type="ECO:0000256" key="1">
    <source>
        <dbReference type="SAM" id="MobiDB-lite"/>
    </source>
</evidence>
<dbReference type="PANTHER" id="PTHR43649">
    <property type="entry name" value="ARABINOSE-BINDING PROTEIN-RELATED"/>
    <property type="match status" value="1"/>
</dbReference>
<feature type="domain" description="DUF3502" evidence="3">
    <location>
        <begin position="441"/>
        <end position="510"/>
    </location>
</feature>
<sequence>MKWKQLSLGMAIILLLVSLAACSKKPQENSSQPNSSQENSSQANSSAENSQATAPELEKVNLIWYTLGDTHDDDKEVFDKASAIVEEKINATLEFVPIAMGEYAQKMQLKAAGNEKFDLCYTSDWLFTYKDNVDKGAFIAIDELIDQYAKETADMIPDTIWNGVKINGKIYGVPNYQVSFRYPALVFLKDVVDELGLQEEIAAIKTMSDLTPIFEKVKANRPDLSMTTIPPDYNKFDYGDMDNYWETVSTVAVDSDLKVVPLDSAEYLERKQADYALAREWYEKEYFPADVSVGGINTSDLTSAGKLFMWEDVYKPGVEADMKTRYGYDVYVQPMGQPVLSTGSITATVTAVSRTSENPERAMMLINLVNTDKELYNLLVFGEEGKHYTKESDTRIKVTSGYSGLAWAIGCQFNAYLVDGQDDDVWEETKRLNGEAKMSHLLGFYFDDTNVKDQIANVGAVEGTFATGGTYGLLPIEEEKEVQAKMTQAKMDAGYQDIMDELQRQLDQWKTQK</sequence>
<dbReference type="SUPFAM" id="SSF53850">
    <property type="entry name" value="Periplasmic binding protein-like II"/>
    <property type="match status" value="1"/>
</dbReference>
<keyword evidence="5" id="KW-1185">Reference proteome</keyword>
<name>A0A926DTM6_9FIRM</name>
<reference evidence="4" key="1">
    <citation type="submission" date="2020-08" db="EMBL/GenBank/DDBJ databases">
        <title>Genome public.</title>
        <authorList>
            <person name="Liu C."/>
            <person name="Sun Q."/>
        </authorList>
    </citation>
    <scope>NUCLEOTIDE SEQUENCE</scope>
    <source>
        <strain evidence="4">NSJ-32</strain>
    </source>
</reference>
<dbReference type="AlphaFoldDB" id="A0A926DTM6"/>